<dbReference type="Gene3D" id="3.40.50.880">
    <property type="match status" value="1"/>
</dbReference>
<evidence type="ECO:0000256" key="1">
    <source>
        <dbReference type="ARBA" id="ARBA00005091"/>
    </source>
</evidence>
<feature type="active site" description="Nucleophile" evidence="10 11">
    <location>
        <position position="80"/>
    </location>
</feature>
<comment type="subunit">
    <text evidence="2 10">Heterodimer of HisH and HisF.</text>
</comment>
<dbReference type="Proteomes" id="UP000035526">
    <property type="component" value="Unassembled WGS sequence"/>
</dbReference>
<evidence type="ECO:0000256" key="6">
    <source>
        <dbReference type="ARBA" id="ARBA00023102"/>
    </source>
</evidence>
<comment type="caution">
    <text evidence="13">The sequence shown here is derived from an EMBL/GenBank/DDBJ whole genome shotgun (WGS) entry which is preliminary data.</text>
</comment>
<keyword evidence="4 10" id="KW-0378">Hydrolase</keyword>
<accession>A0A837J3D0</accession>
<keyword evidence="7 10" id="KW-0456">Lyase</keyword>
<dbReference type="EC" id="4.3.2.10" evidence="10"/>
<dbReference type="PROSITE" id="PS51273">
    <property type="entry name" value="GATASE_TYPE_1"/>
    <property type="match status" value="1"/>
</dbReference>
<keyword evidence="6 10" id="KW-0368">Histidine biosynthesis</keyword>
<evidence type="ECO:0000256" key="7">
    <source>
        <dbReference type="ARBA" id="ARBA00023239"/>
    </source>
</evidence>
<organism evidence="13 14">
    <name type="scientific">Aliarcobacter butzleri L351</name>
    <dbReference type="NCBI Taxonomy" id="1447259"/>
    <lineage>
        <taxon>Bacteria</taxon>
        <taxon>Pseudomonadati</taxon>
        <taxon>Campylobacterota</taxon>
        <taxon>Epsilonproteobacteria</taxon>
        <taxon>Campylobacterales</taxon>
        <taxon>Arcobacteraceae</taxon>
        <taxon>Aliarcobacter</taxon>
    </lineage>
</organism>
<dbReference type="CDD" id="cd01748">
    <property type="entry name" value="GATase1_IGP_Synthase"/>
    <property type="match status" value="1"/>
</dbReference>
<sequence>MIGIIDYGVGNIKAFSNIYIQLNIPFKVVKNIDDFMGVNKLILPGVGSFDHAMTSLQSSGMREKLDELVLVKELPIIGICVGMQMLAKSSEEGSLNGLGWIDGVVKKFDKSKIENAPLPHMGWNNLILEKKNKIFDNLEENPRYYFLHSYYFECNNKEDVIATATYGEKFDCMVNHKNIYGIQCHPEKSHHNGIQILKNFGEL</sequence>
<feature type="active site" evidence="10 11">
    <location>
        <position position="187"/>
    </location>
</feature>
<keyword evidence="5 10" id="KW-0315">Glutamine amidotransferase</keyword>
<keyword evidence="10" id="KW-0963">Cytoplasm</keyword>
<comment type="pathway">
    <text evidence="1 10">Amino-acid biosynthesis; L-histidine biosynthesis; L-histidine from 5-phospho-alpha-D-ribose 1-diphosphate: step 5/9.</text>
</comment>
<evidence type="ECO:0000256" key="8">
    <source>
        <dbReference type="ARBA" id="ARBA00047838"/>
    </source>
</evidence>
<feature type="domain" description="Glutamine amidotransferase" evidence="12">
    <location>
        <begin position="4"/>
        <end position="200"/>
    </location>
</feature>
<comment type="function">
    <text evidence="10">IGPS catalyzes the conversion of PRFAR and glutamine to IGP, AICAR and glutamate. The HisH subunit catalyzes the hydrolysis of glutamine to glutamate and ammonia as part of the synthesis of IGP and AICAR. The resulting ammonia molecule is channeled to the active site of HisF.</text>
</comment>
<feature type="active site" evidence="10 11">
    <location>
        <position position="185"/>
    </location>
</feature>
<evidence type="ECO:0000256" key="11">
    <source>
        <dbReference type="PIRSR" id="PIRSR000495-1"/>
    </source>
</evidence>
<evidence type="ECO:0000256" key="4">
    <source>
        <dbReference type="ARBA" id="ARBA00022801"/>
    </source>
</evidence>
<dbReference type="HAMAP" id="MF_00278">
    <property type="entry name" value="HisH"/>
    <property type="match status" value="1"/>
</dbReference>
<dbReference type="PIRSF" id="PIRSF000495">
    <property type="entry name" value="Amidotransf_hisH"/>
    <property type="match status" value="1"/>
</dbReference>
<proteinExistence type="inferred from homology"/>
<dbReference type="AlphaFoldDB" id="A0A837J3D0"/>
<dbReference type="RefSeq" id="WP_046992184.1">
    <property type="nucleotide sequence ID" value="NZ_JAIS01000092.1"/>
</dbReference>
<evidence type="ECO:0000256" key="2">
    <source>
        <dbReference type="ARBA" id="ARBA00011152"/>
    </source>
</evidence>
<name>A0A837J3D0_9BACT</name>
<evidence type="ECO:0000256" key="3">
    <source>
        <dbReference type="ARBA" id="ARBA00022605"/>
    </source>
</evidence>
<dbReference type="EMBL" id="JAIS01000092">
    <property type="protein sequence ID" value="KLD99960.1"/>
    <property type="molecule type" value="Genomic_DNA"/>
</dbReference>
<evidence type="ECO:0000256" key="9">
    <source>
        <dbReference type="ARBA" id="ARBA00049534"/>
    </source>
</evidence>
<dbReference type="GO" id="GO:0000105">
    <property type="term" value="P:L-histidine biosynthetic process"/>
    <property type="evidence" value="ECO:0007669"/>
    <property type="project" value="UniProtKB-UniRule"/>
</dbReference>
<evidence type="ECO:0000259" key="12">
    <source>
        <dbReference type="Pfam" id="PF00117"/>
    </source>
</evidence>
<protein>
    <recommendedName>
        <fullName evidence="10">Imidazole glycerol phosphate synthase subunit HisH</fullName>
        <ecNumber evidence="10">4.3.2.10</ecNumber>
    </recommendedName>
    <alternativeName>
        <fullName evidence="10">IGP synthase glutaminase subunit</fullName>
        <ecNumber evidence="10">3.5.1.2</ecNumber>
    </alternativeName>
    <alternativeName>
        <fullName evidence="10">IGP synthase subunit HisH</fullName>
    </alternativeName>
    <alternativeName>
        <fullName evidence="10">ImGP synthase subunit HisH</fullName>
        <shortName evidence="10">IGPS subunit HisH</shortName>
    </alternativeName>
</protein>
<evidence type="ECO:0000313" key="14">
    <source>
        <dbReference type="Proteomes" id="UP000035526"/>
    </source>
</evidence>
<comment type="catalytic activity">
    <reaction evidence="8 10">
        <text>5-[(5-phospho-1-deoxy-D-ribulos-1-ylimino)methylamino]-1-(5-phospho-beta-D-ribosyl)imidazole-4-carboxamide + L-glutamine = D-erythro-1-(imidazol-4-yl)glycerol 3-phosphate + 5-amino-1-(5-phospho-beta-D-ribosyl)imidazole-4-carboxamide + L-glutamate + H(+)</text>
        <dbReference type="Rhea" id="RHEA:24793"/>
        <dbReference type="ChEBI" id="CHEBI:15378"/>
        <dbReference type="ChEBI" id="CHEBI:29985"/>
        <dbReference type="ChEBI" id="CHEBI:58278"/>
        <dbReference type="ChEBI" id="CHEBI:58359"/>
        <dbReference type="ChEBI" id="CHEBI:58475"/>
        <dbReference type="ChEBI" id="CHEBI:58525"/>
        <dbReference type="EC" id="4.3.2.10"/>
    </reaction>
</comment>
<dbReference type="GO" id="GO:0005737">
    <property type="term" value="C:cytoplasm"/>
    <property type="evidence" value="ECO:0007669"/>
    <property type="project" value="UniProtKB-SubCell"/>
</dbReference>
<dbReference type="Pfam" id="PF00117">
    <property type="entry name" value="GATase"/>
    <property type="match status" value="1"/>
</dbReference>
<reference evidence="13 14" key="1">
    <citation type="submission" date="2014-01" db="EMBL/GenBank/DDBJ databases">
        <title>Development of a Comparative Genomic Fingerprinting Assay for High Resolution Genotyping of Arcobacter butzleri.</title>
        <authorList>
            <person name="Webb A.L."/>
            <person name="Inglis G.D."/>
            <person name="Kruczkiewicz P."/>
            <person name="Selinger L.B."/>
            <person name="Taboada E.N."/>
        </authorList>
    </citation>
    <scope>NUCLEOTIDE SEQUENCE [LARGE SCALE GENOMIC DNA]</scope>
    <source>
        <strain evidence="13 14">L351</strain>
    </source>
</reference>
<dbReference type="SUPFAM" id="SSF52317">
    <property type="entry name" value="Class I glutamine amidotransferase-like"/>
    <property type="match status" value="1"/>
</dbReference>
<keyword evidence="3 10" id="KW-0028">Amino-acid biosynthesis</keyword>
<evidence type="ECO:0000256" key="5">
    <source>
        <dbReference type="ARBA" id="ARBA00022962"/>
    </source>
</evidence>
<dbReference type="InterPro" id="IPR010139">
    <property type="entry name" value="Imidazole-glycPsynth_HisH"/>
</dbReference>
<evidence type="ECO:0000313" key="13">
    <source>
        <dbReference type="EMBL" id="KLD99960.1"/>
    </source>
</evidence>
<dbReference type="PANTHER" id="PTHR42701:SF1">
    <property type="entry name" value="IMIDAZOLE GLYCEROL PHOSPHATE SYNTHASE SUBUNIT HISH"/>
    <property type="match status" value="1"/>
</dbReference>
<comment type="subcellular location">
    <subcellularLocation>
        <location evidence="10">Cytoplasm</location>
    </subcellularLocation>
</comment>
<evidence type="ECO:0000256" key="10">
    <source>
        <dbReference type="HAMAP-Rule" id="MF_00278"/>
    </source>
</evidence>
<gene>
    <name evidence="10" type="primary">hisH</name>
    <name evidence="13" type="ORF">AF76_09835</name>
</gene>
<dbReference type="PANTHER" id="PTHR42701">
    <property type="entry name" value="IMIDAZOLE GLYCEROL PHOSPHATE SYNTHASE SUBUNIT HISH"/>
    <property type="match status" value="1"/>
</dbReference>
<dbReference type="EC" id="3.5.1.2" evidence="10"/>
<dbReference type="NCBIfam" id="TIGR01855">
    <property type="entry name" value="IMP_synth_hisH"/>
    <property type="match status" value="1"/>
</dbReference>
<dbReference type="GO" id="GO:0004359">
    <property type="term" value="F:glutaminase activity"/>
    <property type="evidence" value="ECO:0007669"/>
    <property type="project" value="UniProtKB-EC"/>
</dbReference>
<dbReference type="InterPro" id="IPR029062">
    <property type="entry name" value="Class_I_gatase-like"/>
</dbReference>
<dbReference type="InterPro" id="IPR017926">
    <property type="entry name" value="GATASE"/>
</dbReference>
<comment type="catalytic activity">
    <reaction evidence="9 10">
        <text>L-glutamine + H2O = L-glutamate + NH4(+)</text>
        <dbReference type="Rhea" id="RHEA:15889"/>
        <dbReference type="ChEBI" id="CHEBI:15377"/>
        <dbReference type="ChEBI" id="CHEBI:28938"/>
        <dbReference type="ChEBI" id="CHEBI:29985"/>
        <dbReference type="ChEBI" id="CHEBI:58359"/>
        <dbReference type="EC" id="3.5.1.2"/>
    </reaction>
</comment>
<dbReference type="GO" id="GO:0016829">
    <property type="term" value="F:lyase activity"/>
    <property type="evidence" value="ECO:0007669"/>
    <property type="project" value="UniProtKB-KW"/>
</dbReference>
<dbReference type="GO" id="GO:0000107">
    <property type="term" value="F:imidazoleglycerol-phosphate synthase activity"/>
    <property type="evidence" value="ECO:0007669"/>
    <property type="project" value="UniProtKB-UniRule"/>
</dbReference>
<dbReference type="UniPathway" id="UPA00031">
    <property type="reaction ID" value="UER00010"/>
</dbReference>